<dbReference type="EMBL" id="JANRHA010000003">
    <property type="protein sequence ID" value="MDG3014121.1"/>
    <property type="molecule type" value="Genomic_DNA"/>
</dbReference>
<name>A0A9X4RGK4_9ACTN</name>
<dbReference type="AlphaFoldDB" id="A0A9X4RGK4"/>
<proteinExistence type="predicted"/>
<reference evidence="1" key="1">
    <citation type="submission" date="2022-08" db="EMBL/GenBank/DDBJ databases">
        <title>Genome analysis of Corynebacteriales strain.</title>
        <authorList>
            <person name="Lee S.D."/>
        </authorList>
    </citation>
    <scope>NUCLEOTIDE SEQUENCE</scope>
    <source>
        <strain evidence="1">D3-21</strain>
    </source>
</reference>
<protein>
    <submittedName>
        <fullName evidence="1">Uncharacterized protein</fullName>
    </submittedName>
</protein>
<accession>A0A9X4RGK4</accession>
<sequence length="232" mass="24871">MDDRVSIGDLGDRLGRIQVRPGSDADHADRTLQPAGLSLSGTVVELLRSALDHLDLASRDGDPHEFAHPTLLRSAITTASTALWMMAGPVDEQCYRTLQFGFRDQVFRHQYLEIARADPTAQAAVDARCDELAAAARTLRPELSERRFHTIDSDSYIVAQAGLLMAPGALGGRDPAVEVLTQWNLLSAYAHGRSWAATVTEGERLDSDSVALAVVDAAVARLAQVADVSGGA</sequence>
<organism evidence="1 2">
    <name type="scientific">Speluncibacter jeojiensis</name>
    <dbReference type="NCBI Taxonomy" id="2710754"/>
    <lineage>
        <taxon>Bacteria</taxon>
        <taxon>Bacillati</taxon>
        <taxon>Actinomycetota</taxon>
        <taxon>Actinomycetes</taxon>
        <taxon>Mycobacteriales</taxon>
        <taxon>Speluncibacteraceae</taxon>
        <taxon>Speluncibacter</taxon>
    </lineage>
</organism>
<evidence type="ECO:0000313" key="1">
    <source>
        <dbReference type="EMBL" id="MDG3014121.1"/>
    </source>
</evidence>
<dbReference type="RefSeq" id="WP_277831996.1">
    <property type="nucleotide sequence ID" value="NZ_JAAIVF010000002.1"/>
</dbReference>
<keyword evidence="2" id="KW-1185">Reference proteome</keyword>
<gene>
    <name evidence="1" type="ORF">NVS88_06065</name>
</gene>
<dbReference type="Proteomes" id="UP001152755">
    <property type="component" value="Unassembled WGS sequence"/>
</dbReference>
<comment type="caution">
    <text evidence="1">The sequence shown here is derived from an EMBL/GenBank/DDBJ whole genome shotgun (WGS) entry which is preliminary data.</text>
</comment>
<evidence type="ECO:0000313" key="2">
    <source>
        <dbReference type="Proteomes" id="UP001152755"/>
    </source>
</evidence>